<protein>
    <recommendedName>
        <fullName evidence="4">Conjugative transposon protein TraD</fullName>
    </recommendedName>
</protein>
<feature type="compositionally biased region" description="Polar residues" evidence="1">
    <location>
        <begin position="42"/>
        <end position="57"/>
    </location>
</feature>
<feature type="region of interest" description="Disordered" evidence="1">
    <location>
        <begin position="33"/>
        <end position="65"/>
    </location>
</feature>
<dbReference type="RefSeq" id="WP_078394853.1">
    <property type="nucleotide sequence ID" value="NZ_CP016374.1"/>
</dbReference>
<sequence>METIITLCLIIIIMLLFQDKLILYKKQNKNETEEKEPDFTQIIGQTRSVERSLQPNSAIDDHTMKPKINTDNFDFQYDEDKNIVSEIQQEESEENFSMTPDWDQEEEEFKEEAEFSNYDGLAQGVTFEELGTAGMLLQKDKLELSQKQTAADIVQKIHGTALFDLLINSVEDASQKVSELLYNIILTETKTDSSVLLLKNNYKDFDIQDFI</sequence>
<gene>
    <name evidence="2" type="ORF">BBD32_01645</name>
</gene>
<dbReference type="Proteomes" id="UP000190848">
    <property type="component" value="Chromosome"/>
</dbReference>
<proteinExistence type="predicted"/>
<reference evidence="2 3" key="1">
    <citation type="submission" date="2016-07" db="EMBL/GenBank/DDBJ databases">
        <title>Revisiting the taxonomy of the Elizabethkingia Genus using Whole-Genome Sequencing, Optical Mapping, and MALDI-TOF, along with proposal of three novel Elizabethkingia species: Elizabethkingia bruuniana sp. nov., Elizabethkingia ursingii sp. nov., and Elizabethkingia occulta sp. nov.</title>
        <authorList>
            <person name="Nicholson A.C."/>
        </authorList>
    </citation>
    <scope>NUCLEOTIDE SEQUENCE [LARGE SCALE GENOMIC DNA]</scope>
    <source>
        <strain evidence="2 3">F3201</strain>
    </source>
</reference>
<name>A0AAU8UV58_9FLAO</name>
<accession>A0AAU8UV58</accession>
<dbReference type="EMBL" id="CP016374">
    <property type="protein sequence ID" value="AQX00259.1"/>
    <property type="molecule type" value="Genomic_DNA"/>
</dbReference>
<organism evidence="2 3">
    <name type="scientific">Elizabethkingia anophelis</name>
    <dbReference type="NCBI Taxonomy" id="1117645"/>
    <lineage>
        <taxon>Bacteria</taxon>
        <taxon>Pseudomonadati</taxon>
        <taxon>Bacteroidota</taxon>
        <taxon>Flavobacteriia</taxon>
        <taxon>Flavobacteriales</taxon>
        <taxon>Weeksellaceae</taxon>
        <taxon>Elizabethkingia</taxon>
    </lineage>
</organism>
<evidence type="ECO:0000256" key="1">
    <source>
        <dbReference type="SAM" id="MobiDB-lite"/>
    </source>
</evidence>
<evidence type="ECO:0008006" key="4">
    <source>
        <dbReference type="Google" id="ProtNLM"/>
    </source>
</evidence>
<evidence type="ECO:0000313" key="2">
    <source>
        <dbReference type="EMBL" id="AQX00259.1"/>
    </source>
</evidence>
<evidence type="ECO:0000313" key="3">
    <source>
        <dbReference type="Proteomes" id="UP000190848"/>
    </source>
</evidence>
<dbReference type="AlphaFoldDB" id="A0AAU8UV58"/>